<evidence type="ECO:0000313" key="4">
    <source>
        <dbReference type="Proteomes" id="UP000000763"/>
    </source>
</evidence>
<dbReference type="AlphaFoldDB" id="Q10F29"/>
<evidence type="ECO:0000256" key="1">
    <source>
        <dbReference type="SAM" id="MobiDB-lite"/>
    </source>
</evidence>
<evidence type="ECO:0000313" key="3">
    <source>
        <dbReference type="EMBL" id="AAP68391.1"/>
    </source>
</evidence>
<name>Q10F29_ORYSJ</name>
<feature type="region of interest" description="Disordered" evidence="1">
    <location>
        <begin position="32"/>
        <end position="103"/>
    </location>
</feature>
<dbReference type="Pfam" id="PF07762">
    <property type="entry name" value="DUF1618"/>
    <property type="match status" value="1"/>
</dbReference>
<evidence type="ECO:0000259" key="2">
    <source>
        <dbReference type="Pfam" id="PF07762"/>
    </source>
</evidence>
<dbReference type="Proteomes" id="UP000000763">
    <property type="component" value="Chromosome 3"/>
</dbReference>
<proteinExistence type="predicted"/>
<dbReference type="InterPro" id="IPR011676">
    <property type="entry name" value="DUF1618"/>
</dbReference>
<gene>
    <name evidence="3" type="primary">OSJNBb0070O09.16</name>
</gene>
<feature type="compositionally biased region" description="Polar residues" evidence="1">
    <location>
        <begin position="40"/>
        <end position="60"/>
    </location>
</feature>
<accession>Q10F29</accession>
<protein>
    <recommendedName>
        <fullName evidence="2">DUF1618 domain-containing protein</fullName>
    </recommendedName>
</protein>
<feature type="region of interest" description="Disordered" evidence="1">
    <location>
        <begin position="297"/>
        <end position="325"/>
    </location>
</feature>
<dbReference type="PANTHER" id="PTHR33086:SF44">
    <property type="entry name" value="OS03G0683600 PROTEIN"/>
    <property type="match status" value="1"/>
</dbReference>
<reference evidence="4" key="1">
    <citation type="journal article" date="2005" name="Nature">
        <title>The map-based sequence of the rice genome.</title>
        <authorList>
            <consortium name="International rice genome sequencing project (IRGSP)"/>
            <person name="Matsumoto T."/>
            <person name="Wu J."/>
            <person name="Kanamori H."/>
            <person name="Katayose Y."/>
            <person name="Fujisawa M."/>
            <person name="Namiki N."/>
            <person name="Mizuno H."/>
            <person name="Yamamoto K."/>
            <person name="Antonio B.A."/>
            <person name="Baba T."/>
            <person name="Sakata K."/>
            <person name="Nagamura Y."/>
            <person name="Aoki H."/>
            <person name="Arikawa K."/>
            <person name="Arita K."/>
            <person name="Bito T."/>
            <person name="Chiden Y."/>
            <person name="Fujitsuka N."/>
            <person name="Fukunaka R."/>
            <person name="Hamada M."/>
            <person name="Harada C."/>
            <person name="Hayashi A."/>
            <person name="Hijishita S."/>
            <person name="Honda M."/>
            <person name="Hosokawa S."/>
            <person name="Ichikawa Y."/>
            <person name="Idonuma A."/>
            <person name="Iijima M."/>
            <person name="Ikeda M."/>
            <person name="Ikeno M."/>
            <person name="Ito K."/>
            <person name="Ito S."/>
            <person name="Ito T."/>
            <person name="Ito Y."/>
            <person name="Ito Y."/>
            <person name="Iwabuchi A."/>
            <person name="Kamiya K."/>
            <person name="Karasawa W."/>
            <person name="Kurita K."/>
            <person name="Katagiri S."/>
            <person name="Kikuta A."/>
            <person name="Kobayashi H."/>
            <person name="Kobayashi N."/>
            <person name="Machita K."/>
            <person name="Maehara T."/>
            <person name="Masukawa M."/>
            <person name="Mizubayashi T."/>
            <person name="Mukai Y."/>
            <person name="Nagasaki H."/>
            <person name="Nagata Y."/>
            <person name="Naito S."/>
            <person name="Nakashima M."/>
            <person name="Nakama Y."/>
            <person name="Nakamichi Y."/>
            <person name="Nakamura M."/>
            <person name="Meguro A."/>
            <person name="Negishi M."/>
            <person name="Ohta I."/>
            <person name="Ohta T."/>
            <person name="Okamoto M."/>
            <person name="Ono N."/>
            <person name="Saji S."/>
            <person name="Sakaguchi M."/>
            <person name="Sakai K."/>
            <person name="Shibata M."/>
            <person name="Shimokawa T."/>
            <person name="Song J."/>
            <person name="Takazaki Y."/>
            <person name="Terasawa K."/>
            <person name="Tsugane M."/>
            <person name="Tsuji K."/>
            <person name="Ueda S."/>
            <person name="Waki K."/>
            <person name="Yamagata H."/>
            <person name="Yamamoto M."/>
            <person name="Yamamoto S."/>
            <person name="Yamane H."/>
            <person name="Yoshiki S."/>
            <person name="Yoshihara R."/>
            <person name="Yukawa K."/>
            <person name="Zhong H."/>
            <person name="Yano M."/>
            <person name="Yuan Q."/>
            <person name="Ouyang S."/>
            <person name="Liu J."/>
            <person name="Jones K.M."/>
            <person name="Gansberger K."/>
            <person name="Moffat K."/>
            <person name="Hill J."/>
            <person name="Bera J."/>
            <person name="Fadrosh D."/>
            <person name="Jin S."/>
            <person name="Johri S."/>
            <person name="Kim M."/>
            <person name="Overton L."/>
            <person name="Reardon M."/>
            <person name="Tsitrin T."/>
            <person name="Vuong H."/>
            <person name="Weaver B."/>
            <person name="Ciecko A."/>
            <person name="Tallon L."/>
            <person name="Jackson J."/>
            <person name="Pai G."/>
            <person name="Aken S.V."/>
            <person name="Utterback T."/>
            <person name="Reidmuller S."/>
            <person name="Feldblyum T."/>
            <person name="Hsiao J."/>
            <person name="Zismann V."/>
            <person name="Iobst S."/>
            <person name="de Vazeille A.R."/>
            <person name="Buell C.R."/>
            <person name="Ying K."/>
            <person name="Li Y."/>
            <person name="Lu T."/>
            <person name="Huang Y."/>
            <person name="Zhao Q."/>
            <person name="Feng Q."/>
            <person name="Zhang L."/>
            <person name="Zhu J."/>
            <person name="Weng Q."/>
            <person name="Mu J."/>
            <person name="Lu Y."/>
            <person name="Fan D."/>
            <person name="Liu Y."/>
            <person name="Guan J."/>
            <person name="Zhang Y."/>
            <person name="Yu S."/>
            <person name="Liu X."/>
            <person name="Zhang Y."/>
            <person name="Hong G."/>
            <person name="Han B."/>
            <person name="Choisne N."/>
            <person name="Demange N."/>
            <person name="Orjeda G."/>
            <person name="Samain S."/>
            <person name="Cattolico L."/>
            <person name="Pelletier E."/>
            <person name="Couloux A."/>
            <person name="Segurens B."/>
            <person name="Wincker P."/>
            <person name="D'Hont A."/>
            <person name="Scarpelli C."/>
            <person name="Weissenbach J."/>
            <person name="Salanoubat M."/>
            <person name="Quetier F."/>
            <person name="Yu Y."/>
            <person name="Kim H.R."/>
            <person name="Rambo T."/>
            <person name="Currie J."/>
            <person name="Collura K."/>
            <person name="Luo M."/>
            <person name="Yang T."/>
            <person name="Ammiraju J.S.S."/>
            <person name="Engler F."/>
            <person name="Soderlund C."/>
            <person name="Wing R.A."/>
            <person name="Palmer L.E."/>
            <person name="de la Bastide M."/>
            <person name="Spiegel L."/>
            <person name="Nascimento L."/>
            <person name="Zutavern T."/>
            <person name="O'Shaughnessy A."/>
            <person name="Dike S."/>
            <person name="Dedhia N."/>
            <person name="Preston R."/>
            <person name="Balija V."/>
            <person name="McCombie W.R."/>
            <person name="Chow T."/>
            <person name="Chen H."/>
            <person name="Chung M."/>
            <person name="Chen C."/>
            <person name="Shaw J."/>
            <person name="Wu H."/>
            <person name="Hsiao K."/>
            <person name="Chao Y."/>
            <person name="Chu M."/>
            <person name="Cheng C."/>
            <person name="Hour A."/>
            <person name="Lee P."/>
            <person name="Lin S."/>
            <person name="Lin Y."/>
            <person name="Liou J."/>
            <person name="Liu S."/>
            <person name="Hsing Y."/>
            <person name="Raghuvanshi S."/>
            <person name="Mohanty A."/>
            <person name="Bharti A.K."/>
            <person name="Gaur A."/>
            <person name="Gupta V."/>
            <person name="Kumar D."/>
            <person name="Ravi V."/>
            <person name="Vij S."/>
            <person name="Kapur A."/>
            <person name="Khurana P."/>
            <person name="Khurana P."/>
            <person name="Khurana J.P."/>
            <person name="Tyagi A.K."/>
            <person name="Gaikwad K."/>
            <person name="Singh A."/>
            <person name="Dalal V."/>
            <person name="Srivastava S."/>
            <person name="Dixit A."/>
            <person name="Pal A.K."/>
            <person name="Ghazi I.A."/>
            <person name="Yadav M."/>
            <person name="Pandit A."/>
            <person name="Bhargava A."/>
            <person name="Sureshbabu K."/>
            <person name="Batra K."/>
            <person name="Sharma T.R."/>
            <person name="Mohapatra T."/>
            <person name="Singh N.K."/>
            <person name="Messing J."/>
            <person name="Nelson A.B."/>
            <person name="Fuks G."/>
            <person name="Kavchok S."/>
            <person name="Keizer G."/>
            <person name="Linton E."/>
            <person name="Llaca V."/>
            <person name="Song R."/>
            <person name="Tanyolac B."/>
            <person name="Young S."/>
            <person name="Ho-Il K."/>
            <person name="Hahn J.H."/>
            <person name="Sangsakoo G."/>
            <person name="Vanavichit A."/>
            <person name="de Mattos Luiz.A.T."/>
            <person name="Zimmer P.D."/>
            <person name="Malone G."/>
            <person name="Dellagostin O."/>
            <person name="de Oliveira A.C."/>
            <person name="Bevan M."/>
            <person name="Bancroft I."/>
            <person name="Minx P."/>
            <person name="Cordum H."/>
            <person name="Wilson R."/>
            <person name="Cheng Z."/>
            <person name="Jin W."/>
            <person name="Jiang J."/>
            <person name="Leong S.A."/>
            <person name="Iwama H."/>
            <person name="Gojobori T."/>
            <person name="Itoh T."/>
            <person name="Niimura Y."/>
            <person name="Fujii Y."/>
            <person name="Habara T."/>
            <person name="Sakai H."/>
            <person name="Sato Y."/>
            <person name="Wilson G."/>
            <person name="Kumar K."/>
            <person name="McCouch S."/>
            <person name="Juretic N."/>
            <person name="Hoen D."/>
            <person name="Wright S."/>
            <person name="Bruskiewich R."/>
            <person name="Bureau T."/>
            <person name="Miyao A."/>
            <person name="Hirochika H."/>
            <person name="Nishikawa T."/>
            <person name="Kadowaki K."/>
            <person name="Sugiura M."/>
            <person name="Burr B."/>
            <person name="Sasaki T."/>
        </authorList>
    </citation>
    <scope>NUCLEOTIDE SEQUENCE [LARGE SCALE GENOMIC DNA]</scope>
    <source>
        <strain evidence="4">cv. Nipponbare</strain>
    </source>
</reference>
<dbReference type="EMBL" id="AC087412">
    <property type="protein sequence ID" value="AAP68391.1"/>
    <property type="molecule type" value="Genomic_DNA"/>
</dbReference>
<dbReference type="PANTHER" id="PTHR33086">
    <property type="entry name" value="OS05G0468200 PROTEIN-RELATED"/>
    <property type="match status" value="1"/>
</dbReference>
<feature type="domain" description="DUF1618" evidence="2">
    <location>
        <begin position="373"/>
        <end position="504"/>
    </location>
</feature>
<sequence>MPPLRPANSTSLLNHIRHPPVTELRSHWPAAPRSYIPDPSIQTEFATPQRPRISNTAKTTPPQPKNKSSRNEEEAHIQAAPPTTTTTTIQGRRARARASGSGAGWIWARGGGGGGGGWLVELVTCARAEREISAGYRRRRCRWSLAAALGESGKVVAGGGGRDSLSWWWWIWSDGCTGAGTGGRTRIGAAAAALLAVWQPLLAGGVVVDVVEHVGVGRQRRGNDRLLHAAAVTAATWVSGLQTSFLNLYFLVPERNTTRPARMPTAQMSYPHWRPTLSCTYTSTVIASDGRCCGEEAAGGEGRGGGPAASVAPMEETPPSASSLPPSWHSVAELILEAMREHVEAVEVGGLAMASHQIWRFFDVVSHAGKLYWVDTATGILFCNPFVDELHMEYVPIPRVDLPLEHDGDCHGRGYCAERALASRHCVQLSDGKFRCVDMGSASDGVTTKVPMHTQIDPGTKVWTLEYAVSFADIWASESYKATGMSEKAPVLALVHPKNPNMVYFFVEVTSLRTTDFYGLYVLAHSLQDESGGAVPRR</sequence>
<feature type="compositionally biased region" description="Low complexity" evidence="1">
    <location>
        <begin position="77"/>
        <end position="103"/>
    </location>
</feature>
<feature type="compositionally biased region" description="Gly residues" evidence="1">
    <location>
        <begin position="297"/>
        <end position="307"/>
    </location>
</feature>
<organism evidence="3 4">
    <name type="scientific">Oryza sativa subsp. japonica</name>
    <name type="common">Rice</name>
    <dbReference type="NCBI Taxonomy" id="39947"/>
    <lineage>
        <taxon>Eukaryota</taxon>
        <taxon>Viridiplantae</taxon>
        <taxon>Streptophyta</taxon>
        <taxon>Embryophyta</taxon>
        <taxon>Tracheophyta</taxon>
        <taxon>Spermatophyta</taxon>
        <taxon>Magnoliopsida</taxon>
        <taxon>Liliopsida</taxon>
        <taxon>Poales</taxon>
        <taxon>Poaceae</taxon>
        <taxon>BOP clade</taxon>
        <taxon>Oryzoideae</taxon>
        <taxon>Oryzeae</taxon>
        <taxon>Oryzinae</taxon>
        <taxon>Oryza</taxon>
        <taxon>Oryza sativa</taxon>
    </lineage>
</organism>
<reference evidence="4" key="2">
    <citation type="journal article" date="2008" name="Nucleic Acids Res.">
        <title>The rice annotation project database (RAP-DB): 2008 update.</title>
        <authorList>
            <consortium name="The rice annotation project (RAP)"/>
        </authorList>
    </citation>
    <scope>GENOME REANNOTATION</scope>
    <source>
        <strain evidence="4">cv. Nipponbare</strain>
    </source>
</reference>